<dbReference type="PANTHER" id="PTHR12842:SF6">
    <property type="entry name" value="FI01459P"/>
    <property type="match status" value="1"/>
</dbReference>
<proteinExistence type="inferred from homology"/>
<feature type="region of interest" description="Disordered" evidence="3">
    <location>
        <begin position="1"/>
        <end position="20"/>
    </location>
</feature>
<dbReference type="Proteomes" id="UP000282613">
    <property type="component" value="Unassembled WGS sequence"/>
</dbReference>
<evidence type="ECO:0000313" key="6">
    <source>
        <dbReference type="WBParaSite" id="TASK_0000150701-mRNA-1"/>
    </source>
</evidence>
<feature type="region of interest" description="Disordered" evidence="3">
    <location>
        <begin position="507"/>
        <end position="540"/>
    </location>
</feature>
<evidence type="ECO:0000256" key="3">
    <source>
        <dbReference type="SAM" id="MobiDB-lite"/>
    </source>
</evidence>
<feature type="compositionally biased region" description="Polar residues" evidence="3">
    <location>
        <begin position="512"/>
        <end position="522"/>
    </location>
</feature>
<feature type="region of interest" description="Disordered" evidence="3">
    <location>
        <begin position="258"/>
        <end position="300"/>
    </location>
</feature>
<feature type="compositionally biased region" description="Polar residues" evidence="3">
    <location>
        <begin position="260"/>
        <end position="273"/>
    </location>
</feature>
<protein>
    <submittedName>
        <fullName evidence="6">Protein FAM114A2</fullName>
    </submittedName>
</protein>
<keyword evidence="5" id="KW-1185">Reference proteome</keyword>
<accession>A0A158R740</accession>
<feature type="compositionally biased region" description="Basic and acidic residues" evidence="3">
    <location>
        <begin position="274"/>
        <end position="286"/>
    </location>
</feature>
<name>A0A158R740_TAEAS</name>
<dbReference type="EMBL" id="UYRS01000409">
    <property type="protein sequence ID" value="VDK23167.1"/>
    <property type="molecule type" value="Genomic_DNA"/>
</dbReference>
<dbReference type="AlphaFoldDB" id="A0A158R740"/>
<keyword evidence="2" id="KW-0597">Phosphoprotein</keyword>
<reference evidence="4 5" key="2">
    <citation type="submission" date="2018-11" db="EMBL/GenBank/DDBJ databases">
        <authorList>
            <consortium name="Pathogen Informatics"/>
        </authorList>
    </citation>
    <scope>NUCLEOTIDE SEQUENCE [LARGE SCALE GENOMIC DNA]</scope>
</reference>
<dbReference type="InterPro" id="IPR007998">
    <property type="entry name" value="DUF719"/>
</dbReference>
<evidence type="ECO:0000256" key="1">
    <source>
        <dbReference type="ARBA" id="ARBA00006903"/>
    </source>
</evidence>
<feature type="compositionally biased region" description="Polar residues" evidence="3">
    <location>
        <begin position="352"/>
        <end position="372"/>
    </location>
</feature>
<comment type="similarity">
    <text evidence="1">Belongs to the FAM114 family.</text>
</comment>
<feature type="compositionally biased region" description="Polar residues" evidence="3">
    <location>
        <begin position="419"/>
        <end position="428"/>
    </location>
</feature>
<feature type="region of interest" description="Disordered" evidence="3">
    <location>
        <begin position="352"/>
        <end position="428"/>
    </location>
</feature>
<gene>
    <name evidence="4" type="ORF">TASK_LOCUS1508</name>
</gene>
<feature type="compositionally biased region" description="Polar residues" evidence="3">
    <location>
        <begin position="287"/>
        <end position="299"/>
    </location>
</feature>
<dbReference type="OrthoDB" id="5597648at2759"/>
<evidence type="ECO:0000313" key="5">
    <source>
        <dbReference type="Proteomes" id="UP000282613"/>
    </source>
</evidence>
<dbReference type="WBParaSite" id="TASK_0000150701-mRNA-1">
    <property type="protein sequence ID" value="TASK_0000150701-mRNA-1"/>
    <property type="gene ID" value="TASK_0000150701"/>
</dbReference>
<sequence>MSDQSSDEMFASADEGSDNECTCTKSNYVNLSGRYQGLATSLIDASSMKSAKMAKDSQQVIVNDEGDLCHKDFSPTKCTLPLQKSVGVPLQEDAEIDVHTFTPLSDPWDVNQDKALECHTEVTASVDVTRPLINLDEKSGSEATGFGEFRGAEKINSKDNDLDANGIAVSVGNAEALSRADDLWESSQTPSAEISSELTEALSNEVKTEDLVGRNRLKMIGDSRIANEVGSWYSDDPWVSSQTPNAEVGSTEVDEVVSTDAKSQNRVDATNSKKLVDLGSGRETDWRSGSSDSLRTTSPVLAPKICPMKITETQDRGELIYSKRDHNKDTDLGPKKAEEVWDLESDLWTSLQSSKVENPSNSNSETAPTQSIQRKKLVSTEEAEEKIASPSSVEEVDAWDLEDDPWLDSGATKPGTYLASDTTKTYDTVPTPKVKEYGLGAEVEEDWDRVEDLQMKKSAANASQELASAATALVKSVGGGLASFMGNFKLSNLSSTLAAFEEKALTAPVEGEQQQKLPQSEASKWRKNDDSVSSVADGGEASGGWGAWDLGSMAKSFTSTVEHTGLQIIHGGVDVLEQIGRKTFTALKENDPGLVYTKSLLRPANNSQVSRLSQMLREACDQHAAQPSEEPLSSQLEARRGDLASQLESRLALVHMEALELLSSRASARLGTKLAQLEAPHNIDDDEEHHRSVHSLTAEGGVLERIWQTLQLKDQKEKAEATGEDSSVSTTALVGAVTALEAVAPGNALLKICEEVQQKCEQFEPGLPMKEIFYRAVEALADLTSAILAYLHKLAECLLLLGNNRERFNTGFLDIAEKVARILTAAKRQNETLCSVYVGHLKEAASSNSTEEVETEEALTTSRRLVANLFLETGIANGYLDDASAKYLVPVLQIACLEAFFPESTLTPASCRPPMSMKAK</sequence>
<evidence type="ECO:0000313" key="4">
    <source>
        <dbReference type="EMBL" id="VDK23167.1"/>
    </source>
</evidence>
<evidence type="ECO:0000256" key="2">
    <source>
        <dbReference type="ARBA" id="ARBA00022553"/>
    </source>
</evidence>
<feature type="compositionally biased region" description="Acidic residues" evidence="3">
    <location>
        <begin position="394"/>
        <end position="406"/>
    </location>
</feature>
<organism evidence="6">
    <name type="scientific">Taenia asiatica</name>
    <name type="common">Asian tapeworm</name>
    <dbReference type="NCBI Taxonomy" id="60517"/>
    <lineage>
        <taxon>Eukaryota</taxon>
        <taxon>Metazoa</taxon>
        <taxon>Spiralia</taxon>
        <taxon>Lophotrochozoa</taxon>
        <taxon>Platyhelminthes</taxon>
        <taxon>Cestoda</taxon>
        <taxon>Eucestoda</taxon>
        <taxon>Cyclophyllidea</taxon>
        <taxon>Taeniidae</taxon>
        <taxon>Taenia</taxon>
    </lineage>
</organism>
<dbReference type="Pfam" id="PF05334">
    <property type="entry name" value="DUF719"/>
    <property type="match status" value="1"/>
</dbReference>
<reference evidence="6" key="1">
    <citation type="submission" date="2016-04" db="UniProtKB">
        <authorList>
            <consortium name="WormBaseParasite"/>
        </authorList>
    </citation>
    <scope>IDENTIFICATION</scope>
</reference>
<dbReference type="PANTHER" id="PTHR12842">
    <property type="entry name" value="FI01459P"/>
    <property type="match status" value="1"/>
</dbReference>